<evidence type="ECO:0000313" key="2">
    <source>
        <dbReference type="Proteomes" id="UP001267344"/>
    </source>
</evidence>
<dbReference type="EMBL" id="JASBAG010000003">
    <property type="protein sequence ID" value="MDT0097212.1"/>
    <property type="molecule type" value="Genomic_DNA"/>
</dbReference>
<dbReference type="Proteomes" id="UP001267344">
    <property type="component" value="Unassembled WGS sequence"/>
</dbReference>
<accession>A0ABU2IGQ1</accession>
<reference evidence="1 2" key="1">
    <citation type="submission" date="2023-05" db="EMBL/GenBank/DDBJ databases">
        <title>A Combination of Whole Genome Sequencing and Metagenomics Reveals Diversity of Listeria spp. in Soil Collected from the Nantahala National Forest.</title>
        <authorList>
            <person name="Wang J."/>
            <person name="Schamp C.N."/>
            <person name="Hudson L.K."/>
            <person name="Chaggar H.K."/>
            <person name="Bryan D.W."/>
            <person name="Radosevich M."/>
            <person name="Denes T.G."/>
        </authorList>
    </citation>
    <scope>NUCLEOTIDE SEQUENCE [LARGE SCALE GENOMIC DNA]</scope>
    <source>
        <strain evidence="1 2">UTK S2-0009</strain>
    </source>
</reference>
<gene>
    <name evidence="1" type="ORF">QJV39_10900</name>
</gene>
<name>A0ABU2IGQ1_9LIST</name>
<sequence length="60" mass="6979">MMVHLRELERALLSMYKELLFVKTKKEILENIINKQNLNPDDLKIAKDLLKDLKDALGGN</sequence>
<evidence type="ECO:0000313" key="1">
    <source>
        <dbReference type="EMBL" id="MDT0097212.1"/>
    </source>
</evidence>
<dbReference type="GeneID" id="93240665"/>
<organism evidence="1 2">
    <name type="scientific">Listeria swaminathanii</name>
    <dbReference type="NCBI Taxonomy" id="2713501"/>
    <lineage>
        <taxon>Bacteria</taxon>
        <taxon>Bacillati</taxon>
        <taxon>Bacillota</taxon>
        <taxon>Bacilli</taxon>
        <taxon>Bacillales</taxon>
        <taxon>Listeriaceae</taxon>
        <taxon>Listeria</taxon>
    </lineage>
</organism>
<protein>
    <submittedName>
        <fullName evidence="1">Uncharacterized protein</fullName>
    </submittedName>
</protein>
<proteinExistence type="predicted"/>
<comment type="caution">
    <text evidence="1">The sequence shown here is derived from an EMBL/GenBank/DDBJ whole genome shotgun (WGS) entry which is preliminary data.</text>
</comment>
<keyword evidence="2" id="KW-1185">Reference proteome</keyword>
<dbReference type="RefSeq" id="WP_311175413.1">
    <property type="nucleotide sequence ID" value="NZ_CP156021.1"/>
</dbReference>